<protein>
    <submittedName>
        <fullName evidence="1">Uncharacterized protein</fullName>
    </submittedName>
</protein>
<gene>
    <name evidence="1" type="ORF">N8I74_03315</name>
</gene>
<accession>A0ABY6DNX9</accession>
<dbReference type="EMBL" id="CP106753">
    <property type="protein sequence ID" value="UXY16066.1"/>
    <property type="molecule type" value="Genomic_DNA"/>
</dbReference>
<keyword evidence="2" id="KW-1185">Reference proteome</keyword>
<name>A0ABY6DNX9_9NEIS</name>
<evidence type="ECO:0000313" key="1">
    <source>
        <dbReference type="EMBL" id="UXY16066.1"/>
    </source>
</evidence>
<reference evidence="1" key="1">
    <citation type="submission" date="2022-10" db="EMBL/GenBank/DDBJ databases">
        <title>Chitiniphilus purpureus sp. nov., a novel chitin-degrading bacterium isolated from crawfish pond sediment.</title>
        <authorList>
            <person name="Li K."/>
        </authorList>
    </citation>
    <scope>NUCLEOTIDE SEQUENCE</scope>
    <source>
        <strain evidence="1">CD1</strain>
    </source>
</reference>
<organism evidence="1 2">
    <name type="scientific">Chitiniphilus purpureus</name>
    <dbReference type="NCBI Taxonomy" id="2981137"/>
    <lineage>
        <taxon>Bacteria</taxon>
        <taxon>Pseudomonadati</taxon>
        <taxon>Pseudomonadota</taxon>
        <taxon>Betaproteobacteria</taxon>
        <taxon>Neisseriales</taxon>
        <taxon>Chitinibacteraceae</taxon>
        <taxon>Chitiniphilus</taxon>
    </lineage>
</organism>
<dbReference type="RefSeq" id="WP_263125504.1">
    <property type="nucleotide sequence ID" value="NZ_CP106753.1"/>
</dbReference>
<dbReference type="Proteomes" id="UP001061302">
    <property type="component" value="Chromosome"/>
</dbReference>
<sequence>MVDITGLAAKDQRIIIKLDYLDASGAGSGTFVTHTLRISNQGLTIDTIELRAASRDGTHHTHVDYTSGEVTDAFDAPGLPEPQAPILHHFKPHPIQYSSDIVVALRNALAWPSDASL</sequence>
<evidence type="ECO:0000313" key="2">
    <source>
        <dbReference type="Proteomes" id="UP001061302"/>
    </source>
</evidence>
<proteinExistence type="predicted"/>